<keyword evidence="1" id="KW-0812">Transmembrane</keyword>
<gene>
    <name evidence="2" type="ORF">J2W68_002292</name>
</gene>
<keyword evidence="3" id="KW-1185">Reference proteome</keyword>
<dbReference type="RefSeq" id="WP_310235903.1">
    <property type="nucleotide sequence ID" value="NZ_JAVDWO010000008.1"/>
</dbReference>
<accession>A0ABU1XXR1</accession>
<evidence type="ECO:0000256" key="1">
    <source>
        <dbReference type="SAM" id="Phobius"/>
    </source>
</evidence>
<comment type="caution">
    <text evidence="2">The sequence shown here is derived from an EMBL/GenBank/DDBJ whole genome shotgun (WGS) entry which is preliminary data.</text>
</comment>
<feature type="transmembrane region" description="Helical" evidence="1">
    <location>
        <begin position="44"/>
        <end position="70"/>
    </location>
</feature>
<reference evidence="2 3" key="1">
    <citation type="submission" date="2023-07" db="EMBL/GenBank/DDBJ databases">
        <title>Sorghum-associated microbial communities from plants grown in Nebraska, USA.</title>
        <authorList>
            <person name="Schachtman D."/>
        </authorList>
    </citation>
    <scope>NUCLEOTIDE SEQUENCE [LARGE SCALE GENOMIC DNA]</scope>
    <source>
        <strain evidence="2 3">4099</strain>
    </source>
</reference>
<keyword evidence="1" id="KW-0472">Membrane</keyword>
<name>A0ABU1XXR1_9GAMM</name>
<dbReference type="Proteomes" id="UP001256588">
    <property type="component" value="Unassembled WGS sequence"/>
</dbReference>
<keyword evidence="1" id="KW-1133">Transmembrane helix</keyword>
<organism evidence="2 3">
    <name type="scientific">Luteimonas terrae</name>
    <dbReference type="NCBI Taxonomy" id="1530191"/>
    <lineage>
        <taxon>Bacteria</taxon>
        <taxon>Pseudomonadati</taxon>
        <taxon>Pseudomonadota</taxon>
        <taxon>Gammaproteobacteria</taxon>
        <taxon>Lysobacterales</taxon>
        <taxon>Lysobacteraceae</taxon>
        <taxon>Luteimonas</taxon>
    </lineage>
</organism>
<feature type="transmembrane region" description="Helical" evidence="1">
    <location>
        <begin position="82"/>
        <end position="107"/>
    </location>
</feature>
<feature type="transmembrane region" description="Helical" evidence="1">
    <location>
        <begin position="6"/>
        <end position="32"/>
    </location>
</feature>
<protein>
    <submittedName>
        <fullName evidence="2">Uncharacterized protein</fullName>
    </submittedName>
</protein>
<dbReference type="EMBL" id="JAVDWO010000008">
    <property type="protein sequence ID" value="MDR7193555.1"/>
    <property type="molecule type" value="Genomic_DNA"/>
</dbReference>
<evidence type="ECO:0000313" key="2">
    <source>
        <dbReference type="EMBL" id="MDR7193555.1"/>
    </source>
</evidence>
<sequence length="111" mass="12044">MRIEDILLVVAGDLPVRLPVLIALVVGLALVAQRRSLPTASRTLGLIGFGVLLLMQLLSMFAFPMLQMYIISAAMPTEQMQMMFTLMTVPLALLHATGLVLLALAIVRSAR</sequence>
<evidence type="ECO:0000313" key="3">
    <source>
        <dbReference type="Proteomes" id="UP001256588"/>
    </source>
</evidence>
<proteinExistence type="predicted"/>